<feature type="region of interest" description="Disordered" evidence="1">
    <location>
        <begin position="115"/>
        <end position="322"/>
    </location>
</feature>
<comment type="caution">
    <text evidence="2">The sequence shown here is derived from an EMBL/GenBank/DDBJ whole genome shotgun (WGS) entry which is preliminary data.</text>
</comment>
<feature type="compositionally biased region" description="Polar residues" evidence="1">
    <location>
        <begin position="306"/>
        <end position="320"/>
    </location>
</feature>
<dbReference type="AlphaFoldDB" id="A0A1Y2CT96"/>
<keyword evidence="3" id="KW-1185">Reference proteome</keyword>
<feature type="region of interest" description="Disordered" evidence="1">
    <location>
        <begin position="51"/>
        <end position="100"/>
    </location>
</feature>
<feature type="compositionally biased region" description="Low complexity" evidence="1">
    <location>
        <begin position="51"/>
        <end position="63"/>
    </location>
</feature>
<name>A0A1Y2CT96_9FUNG</name>
<sequence>MSTTQRQTVYSSHVSHDQPLKPPTEKQRSSLATLAHSFDSVSGINQTRKLGLSSDFSSSNPLSHIAETESDSEDRVVSIDVPSESDKHKSSSGIQTKLPKRALDVKAKQVEWSSIRESKEKVMSSKSASGVMHPVVSKTKESESVNALKRWHHAVVPLAEDLHHRKISGTSSEYSNESENESEYSGSNTDEGSANSDENDTVVSSDEGDSEDSRSNSDSMESADSEQRSRMASIGGVPVITTAPENLGQSNHWSSSGEANSKHSLDTRIPSDQPSSKNMYKASMPSFEEEEEDEPRHKNTHLLPPQSLQSKTVAPVQQQHHGLGHWKLPPLLKKIVYGSQESTFAAKAPAKESRPPTNSKPSQIPVTSATPSPQRSNLPIPVAKSKPSTANNLIHAVQKITSLGKNRVGSDPGLAKLSSSLGSNLHISNGTTLGGGSSKTLAADSKGSLSYGGGGTIWDDEDMARESETKMGLSDEECFMAAKIRFEAKYKVTSSIRSSLKC</sequence>
<feature type="compositionally biased region" description="Polar residues" evidence="1">
    <location>
        <begin position="355"/>
        <end position="377"/>
    </location>
</feature>
<evidence type="ECO:0000313" key="2">
    <source>
        <dbReference type="EMBL" id="ORY50233.1"/>
    </source>
</evidence>
<evidence type="ECO:0000256" key="1">
    <source>
        <dbReference type="SAM" id="MobiDB-lite"/>
    </source>
</evidence>
<feature type="compositionally biased region" description="Polar residues" evidence="1">
    <location>
        <begin position="243"/>
        <end position="259"/>
    </location>
</feature>
<proteinExistence type="predicted"/>
<dbReference type="EMBL" id="MCGO01000007">
    <property type="protein sequence ID" value="ORY50233.1"/>
    <property type="molecule type" value="Genomic_DNA"/>
</dbReference>
<organism evidence="2 3">
    <name type="scientific">Rhizoclosmatium globosum</name>
    <dbReference type="NCBI Taxonomy" id="329046"/>
    <lineage>
        <taxon>Eukaryota</taxon>
        <taxon>Fungi</taxon>
        <taxon>Fungi incertae sedis</taxon>
        <taxon>Chytridiomycota</taxon>
        <taxon>Chytridiomycota incertae sedis</taxon>
        <taxon>Chytridiomycetes</taxon>
        <taxon>Chytridiales</taxon>
        <taxon>Chytriomycetaceae</taxon>
        <taxon>Rhizoclosmatium</taxon>
    </lineage>
</organism>
<dbReference type="OrthoDB" id="10252171at2759"/>
<evidence type="ECO:0000313" key="3">
    <source>
        <dbReference type="Proteomes" id="UP000193642"/>
    </source>
</evidence>
<feature type="region of interest" description="Disordered" evidence="1">
    <location>
        <begin position="1"/>
        <end position="31"/>
    </location>
</feature>
<protein>
    <submittedName>
        <fullName evidence="2">Uncharacterized protein</fullName>
    </submittedName>
</protein>
<feature type="compositionally biased region" description="Polar residues" evidence="1">
    <location>
        <begin position="1"/>
        <end position="13"/>
    </location>
</feature>
<accession>A0A1Y2CT96</accession>
<feature type="region of interest" description="Disordered" evidence="1">
    <location>
        <begin position="346"/>
        <end position="378"/>
    </location>
</feature>
<dbReference type="Proteomes" id="UP000193642">
    <property type="component" value="Unassembled WGS sequence"/>
</dbReference>
<reference evidence="2 3" key="1">
    <citation type="submission" date="2016-07" db="EMBL/GenBank/DDBJ databases">
        <title>Pervasive Adenine N6-methylation of Active Genes in Fungi.</title>
        <authorList>
            <consortium name="DOE Joint Genome Institute"/>
            <person name="Mondo S.J."/>
            <person name="Dannebaum R.O."/>
            <person name="Kuo R.C."/>
            <person name="Labutti K."/>
            <person name="Haridas S."/>
            <person name="Kuo A."/>
            <person name="Salamov A."/>
            <person name="Ahrendt S.R."/>
            <person name="Lipzen A."/>
            <person name="Sullivan W."/>
            <person name="Andreopoulos W.B."/>
            <person name="Clum A."/>
            <person name="Lindquist E."/>
            <person name="Daum C."/>
            <person name="Ramamoorthy G.K."/>
            <person name="Gryganskyi A."/>
            <person name="Culley D."/>
            <person name="Magnuson J.K."/>
            <person name="James T.Y."/>
            <person name="O'Malley M.A."/>
            <person name="Stajich J.E."/>
            <person name="Spatafora J.W."/>
            <person name="Visel A."/>
            <person name="Grigoriev I.V."/>
        </authorList>
    </citation>
    <scope>NUCLEOTIDE SEQUENCE [LARGE SCALE GENOMIC DNA]</scope>
    <source>
        <strain evidence="2 3">JEL800</strain>
    </source>
</reference>
<gene>
    <name evidence="2" type="ORF">BCR33DRAFT_524713</name>
</gene>
<feature type="compositionally biased region" description="Basic and acidic residues" evidence="1">
    <location>
        <begin position="14"/>
        <end position="28"/>
    </location>
</feature>